<dbReference type="GO" id="GO:0042910">
    <property type="term" value="F:xenobiotic transmembrane transporter activity"/>
    <property type="evidence" value="ECO:0007669"/>
    <property type="project" value="InterPro"/>
</dbReference>
<feature type="transmembrane region" description="Helical" evidence="10">
    <location>
        <begin position="14"/>
        <end position="33"/>
    </location>
</feature>
<feature type="transmembrane region" description="Helical" evidence="10">
    <location>
        <begin position="53"/>
        <end position="75"/>
    </location>
</feature>
<feature type="transmembrane region" description="Helical" evidence="10">
    <location>
        <begin position="192"/>
        <end position="214"/>
    </location>
</feature>
<gene>
    <name evidence="11" type="ORF">BCR36DRAFT_580805</name>
</gene>
<sequence length="443" mass="49332">MAIKLSEHFNYTKLLRFTFPTIVMMIFTSLYGIVDGIFISNFAGSDPFAAVNIAWPIVMIFSTIGFMVGTGGSALVSKTLGEDKKEKAKRYFSMLIYFEIIAGIIFAVIGILVVKPISQLMGAKDIILDYAVIYGRILFYALPAFILQNSFQSFMITAERPKLGLIITLIAGVTNMILDFVLIYLCKFGVEGAAYASAIGQYVGGLIPLIFFIRKNSTHLRLVKTKIEIKPVAKACLNGLSEMMMNISLSLVNMLYNYQLLRITGKDGVISYGIIMYVSFIFVGTFLGYSNGSAPIVSFHFGAKNTDELKNLFKRSLIIIFLGSLILTGIAEVSSPLLARIFVGYDKELYKMTLKALRIYSISFIIMGYNIYASAFFTGLNNGIVSAIISVFRTIISEIAMIFILPIFFDLDGVWMAVSFAELISLIVSIILLILNRKKYQYY</sequence>
<dbReference type="GO" id="GO:0046677">
    <property type="term" value="P:response to antibiotic"/>
    <property type="evidence" value="ECO:0007669"/>
    <property type="project" value="UniProtKB-KW"/>
</dbReference>
<dbReference type="InterPro" id="IPR002528">
    <property type="entry name" value="MATE_fam"/>
</dbReference>
<comment type="subcellular location">
    <subcellularLocation>
        <location evidence="1">Cell membrane</location>
        <topology evidence="1">Multi-pass membrane protein</topology>
    </subcellularLocation>
</comment>
<feature type="transmembrane region" description="Helical" evidence="10">
    <location>
        <begin position="317"/>
        <end position="339"/>
    </location>
</feature>
<keyword evidence="6 10" id="KW-0812">Transmembrane</keyword>
<dbReference type="NCBIfam" id="TIGR00797">
    <property type="entry name" value="matE"/>
    <property type="match status" value="1"/>
</dbReference>
<evidence type="ECO:0000313" key="11">
    <source>
        <dbReference type="EMBL" id="ORX56502.1"/>
    </source>
</evidence>
<evidence type="ECO:0000256" key="9">
    <source>
        <dbReference type="ARBA" id="ARBA00023251"/>
    </source>
</evidence>
<feature type="transmembrane region" description="Helical" evidence="10">
    <location>
        <begin position="95"/>
        <end position="113"/>
    </location>
</feature>
<dbReference type="InterPro" id="IPR048279">
    <property type="entry name" value="MdtK-like"/>
</dbReference>
<keyword evidence="9" id="KW-0046">Antibiotic resistance</keyword>
<dbReference type="PANTHER" id="PTHR43823:SF3">
    <property type="entry name" value="MULTIDRUG EXPORT PROTEIN MEPA"/>
    <property type="match status" value="1"/>
</dbReference>
<reference evidence="11 12" key="2">
    <citation type="submission" date="2016-08" db="EMBL/GenBank/DDBJ databases">
        <title>Pervasive Adenine N6-methylation of Active Genes in Fungi.</title>
        <authorList>
            <consortium name="DOE Joint Genome Institute"/>
            <person name="Mondo S.J."/>
            <person name="Dannebaum R.O."/>
            <person name="Kuo R.C."/>
            <person name="Labutti K."/>
            <person name="Haridas S."/>
            <person name="Kuo A."/>
            <person name="Salamov A."/>
            <person name="Ahrendt S.R."/>
            <person name="Lipzen A."/>
            <person name="Sullivan W."/>
            <person name="Andreopoulos W.B."/>
            <person name="Clum A."/>
            <person name="Lindquist E."/>
            <person name="Daum C."/>
            <person name="Ramamoorthy G.K."/>
            <person name="Gryganskyi A."/>
            <person name="Culley D."/>
            <person name="Magnuson J.K."/>
            <person name="James T.Y."/>
            <person name="O'Malley M.A."/>
            <person name="Stajich J.E."/>
            <person name="Spatafora J.W."/>
            <person name="Visel A."/>
            <person name="Grigoriev I.V."/>
        </authorList>
    </citation>
    <scope>NUCLEOTIDE SEQUENCE [LARGE SCALE GENOMIC DNA]</scope>
    <source>
        <strain evidence="12">finn</strain>
    </source>
</reference>
<dbReference type="EMBL" id="MCFH01000007">
    <property type="protein sequence ID" value="ORX56502.1"/>
    <property type="molecule type" value="Genomic_DNA"/>
</dbReference>
<dbReference type="CDD" id="cd13143">
    <property type="entry name" value="MATE_MepA_like"/>
    <property type="match status" value="1"/>
</dbReference>
<name>A0A1Y1VHI4_9FUNG</name>
<organism evidence="11 12">
    <name type="scientific">Piromyces finnis</name>
    <dbReference type="NCBI Taxonomy" id="1754191"/>
    <lineage>
        <taxon>Eukaryota</taxon>
        <taxon>Fungi</taxon>
        <taxon>Fungi incertae sedis</taxon>
        <taxon>Chytridiomycota</taxon>
        <taxon>Chytridiomycota incertae sedis</taxon>
        <taxon>Neocallimastigomycetes</taxon>
        <taxon>Neocallimastigales</taxon>
        <taxon>Neocallimastigaceae</taxon>
        <taxon>Piromyces</taxon>
    </lineage>
</organism>
<feature type="transmembrane region" description="Helical" evidence="10">
    <location>
        <begin position="384"/>
        <end position="408"/>
    </location>
</feature>
<dbReference type="Pfam" id="PF01554">
    <property type="entry name" value="MatE"/>
    <property type="match status" value="2"/>
</dbReference>
<feature type="transmembrane region" description="Helical" evidence="10">
    <location>
        <begin position="414"/>
        <end position="435"/>
    </location>
</feature>
<dbReference type="STRING" id="1754191.A0A1Y1VHI4"/>
<dbReference type="Proteomes" id="UP000193719">
    <property type="component" value="Unassembled WGS sequence"/>
</dbReference>
<evidence type="ECO:0000256" key="2">
    <source>
        <dbReference type="ARBA" id="ARBA00008417"/>
    </source>
</evidence>
<keyword evidence="4" id="KW-0813">Transport</keyword>
<evidence type="ECO:0000256" key="4">
    <source>
        <dbReference type="ARBA" id="ARBA00022448"/>
    </source>
</evidence>
<dbReference type="PANTHER" id="PTHR43823">
    <property type="entry name" value="SPORULATION PROTEIN YKVU"/>
    <property type="match status" value="1"/>
</dbReference>
<dbReference type="GO" id="GO:0015297">
    <property type="term" value="F:antiporter activity"/>
    <property type="evidence" value="ECO:0007669"/>
    <property type="project" value="InterPro"/>
</dbReference>
<dbReference type="InterPro" id="IPR045070">
    <property type="entry name" value="MATE_MepA-like"/>
</dbReference>
<feature type="transmembrane region" description="Helical" evidence="10">
    <location>
        <begin position="268"/>
        <end position="289"/>
    </location>
</feature>
<keyword evidence="8 10" id="KW-0472">Membrane</keyword>
<evidence type="ECO:0000256" key="1">
    <source>
        <dbReference type="ARBA" id="ARBA00004651"/>
    </source>
</evidence>
<dbReference type="GO" id="GO:0005886">
    <property type="term" value="C:plasma membrane"/>
    <property type="evidence" value="ECO:0007669"/>
    <property type="project" value="UniProtKB-SubCell"/>
</dbReference>
<dbReference type="InterPro" id="IPR051327">
    <property type="entry name" value="MATE_MepA_subfamily"/>
</dbReference>
<keyword evidence="5" id="KW-1003">Cell membrane</keyword>
<evidence type="ECO:0000313" key="12">
    <source>
        <dbReference type="Proteomes" id="UP000193719"/>
    </source>
</evidence>
<comment type="caution">
    <text evidence="11">The sequence shown here is derived from an EMBL/GenBank/DDBJ whole genome shotgun (WGS) entry which is preliminary data.</text>
</comment>
<keyword evidence="12" id="KW-1185">Reference proteome</keyword>
<keyword evidence="7 10" id="KW-1133">Transmembrane helix</keyword>
<dbReference type="OrthoDB" id="2126698at2759"/>
<feature type="transmembrane region" description="Helical" evidence="10">
    <location>
        <begin position="359"/>
        <end position="377"/>
    </location>
</feature>
<proteinExistence type="inferred from homology"/>
<dbReference type="AlphaFoldDB" id="A0A1Y1VHI4"/>
<evidence type="ECO:0000256" key="6">
    <source>
        <dbReference type="ARBA" id="ARBA00022692"/>
    </source>
</evidence>
<comment type="similarity">
    <text evidence="2">Belongs to the multi antimicrobial extrusion (MATE) (TC 2.A.66.1) family. MepA subfamily.</text>
</comment>
<feature type="transmembrane region" description="Helical" evidence="10">
    <location>
        <begin position="133"/>
        <end position="151"/>
    </location>
</feature>
<evidence type="ECO:0000256" key="5">
    <source>
        <dbReference type="ARBA" id="ARBA00022475"/>
    </source>
</evidence>
<evidence type="ECO:0000256" key="3">
    <source>
        <dbReference type="ARBA" id="ARBA00022106"/>
    </source>
</evidence>
<evidence type="ECO:0000256" key="8">
    <source>
        <dbReference type="ARBA" id="ARBA00023136"/>
    </source>
</evidence>
<evidence type="ECO:0000256" key="10">
    <source>
        <dbReference type="SAM" id="Phobius"/>
    </source>
</evidence>
<dbReference type="PIRSF" id="PIRSF006603">
    <property type="entry name" value="DinF"/>
    <property type="match status" value="1"/>
</dbReference>
<evidence type="ECO:0000256" key="7">
    <source>
        <dbReference type="ARBA" id="ARBA00022989"/>
    </source>
</evidence>
<feature type="transmembrane region" description="Helical" evidence="10">
    <location>
        <begin position="163"/>
        <end position="186"/>
    </location>
</feature>
<protein>
    <recommendedName>
        <fullName evidence="3">Multidrug export protein MepA</fullName>
    </recommendedName>
</protein>
<accession>A0A1Y1VHI4</accession>
<reference evidence="11 12" key="1">
    <citation type="submission" date="2016-08" db="EMBL/GenBank/DDBJ databases">
        <title>Genomes of anaerobic fungi encode conserved fungal cellulosomes for biomass hydrolysis.</title>
        <authorList>
            <consortium name="DOE Joint Genome Institute"/>
            <person name="Haitjema C.H."/>
            <person name="Gilmore S.P."/>
            <person name="Henske J.K."/>
            <person name="Solomon K.V."/>
            <person name="De Groot R."/>
            <person name="Kuo A."/>
            <person name="Mondo S.J."/>
            <person name="Salamov A.A."/>
            <person name="Labutti K."/>
            <person name="Zhao Z."/>
            <person name="Chiniquy J."/>
            <person name="Barry K."/>
            <person name="Brewer H.M."/>
            <person name="Purvine S.O."/>
            <person name="Wright A.T."/>
            <person name="Boxma B."/>
            <person name="Van Alen T."/>
            <person name="Hackstein J.H."/>
            <person name="Baker S.E."/>
            <person name="Grigoriev I.V."/>
            <person name="O'Malley M.A."/>
        </authorList>
    </citation>
    <scope>NUCLEOTIDE SEQUENCE [LARGE SCALE GENOMIC DNA]</scope>
    <source>
        <strain evidence="12">finn</strain>
    </source>
</reference>